<accession>A0ABU0MYA6</accession>
<evidence type="ECO:0000313" key="2">
    <source>
        <dbReference type="EMBL" id="MDQ0555589.1"/>
    </source>
</evidence>
<keyword evidence="1" id="KW-0732">Signal</keyword>
<name>A0ABU0MYA6_9FIRM</name>
<evidence type="ECO:0000313" key="3">
    <source>
        <dbReference type="Proteomes" id="UP001232584"/>
    </source>
</evidence>
<evidence type="ECO:0000256" key="1">
    <source>
        <dbReference type="SAM" id="SignalP"/>
    </source>
</evidence>
<organism evidence="2 3">
    <name type="scientific">Paraclostridium ghonii</name>
    <dbReference type="NCBI Taxonomy" id="29358"/>
    <lineage>
        <taxon>Bacteria</taxon>
        <taxon>Bacillati</taxon>
        <taxon>Bacillota</taxon>
        <taxon>Clostridia</taxon>
        <taxon>Peptostreptococcales</taxon>
        <taxon>Peptostreptococcaceae</taxon>
        <taxon>Paraclostridium</taxon>
    </lineage>
</organism>
<dbReference type="Proteomes" id="UP001232584">
    <property type="component" value="Unassembled WGS sequence"/>
</dbReference>
<protein>
    <recommendedName>
        <fullName evidence="4">SH3b domain-containing protein</fullName>
    </recommendedName>
</protein>
<gene>
    <name evidence="2" type="ORF">QOZ92_000702</name>
</gene>
<dbReference type="EMBL" id="JAUSWG010000002">
    <property type="protein sequence ID" value="MDQ0555589.1"/>
    <property type="molecule type" value="Genomic_DNA"/>
</dbReference>
<proteinExistence type="predicted"/>
<feature type="signal peptide" evidence="1">
    <location>
        <begin position="1"/>
        <end position="28"/>
    </location>
</feature>
<feature type="chain" id="PRO_5045959971" description="SH3b domain-containing protein" evidence="1">
    <location>
        <begin position="29"/>
        <end position="126"/>
    </location>
</feature>
<comment type="caution">
    <text evidence="2">The sequence shown here is derived from an EMBL/GenBank/DDBJ whole genome shotgun (WGS) entry which is preliminary data.</text>
</comment>
<evidence type="ECO:0008006" key="4">
    <source>
        <dbReference type="Google" id="ProtNLM"/>
    </source>
</evidence>
<keyword evidence="3" id="KW-1185">Reference proteome</keyword>
<reference evidence="2 3" key="1">
    <citation type="submission" date="2023-07" db="EMBL/GenBank/DDBJ databases">
        <title>Genomic Encyclopedia of Type Strains, Phase IV (KMG-IV): sequencing the most valuable type-strain genomes for metagenomic binning, comparative biology and taxonomic classification.</title>
        <authorList>
            <person name="Goeker M."/>
        </authorList>
    </citation>
    <scope>NUCLEOTIDE SEQUENCE [LARGE SCALE GENOMIC DNA]</scope>
    <source>
        <strain evidence="2 3">DSM 15049</strain>
    </source>
</reference>
<dbReference type="RefSeq" id="WP_307503064.1">
    <property type="nucleotide sequence ID" value="NZ_BAAACE010000029.1"/>
</dbReference>
<sequence length="126" mass="13756">MKLSKKIIAMSIMSTSILVCSSNIVANAAQKEDVNSSYDTAQTSMDRSKRVPVAFRWVVEVTSGSGAAVYSSPGGGHEVVKLTSGAKVLYGGETREVNGEKWYKISENSYTGWVSEHHSKLYYILI</sequence>